<keyword evidence="3" id="KW-1185">Reference proteome</keyword>
<organism evidence="2 3">
    <name type="scientific">Sphingomonas lycopersici</name>
    <dbReference type="NCBI Taxonomy" id="2951807"/>
    <lineage>
        <taxon>Bacteria</taxon>
        <taxon>Pseudomonadati</taxon>
        <taxon>Pseudomonadota</taxon>
        <taxon>Alphaproteobacteria</taxon>
        <taxon>Sphingomonadales</taxon>
        <taxon>Sphingomonadaceae</taxon>
        <taxon>Sphingomonas</taxon>
    </lineage>
</organism>
<accession>A0AA42CR27</accession>
<dbReference type="AlphaFoldDB" id="A0AA42CR27"/>
<proteinExistence type="predicted"/>
<evidence type="ECO:0000256" key="1">
    <source>
        <dbReference type="SAM" id="SignalP"/>
    </source>
</evidence>
<name>A0AA42CR27_9SPHN</name>
<feature type="signal peptide" evidence="1">
    <location>
        <begin position="1"/>
        <end position="17"/>
    </location>
</feature>
<keyword evidence="1" id="KW-0732">Signal</keyword>
<evidence type="ECO:0000313" key="3">
    <source>
        <dbReference type="Proteomes" id="UP001165565"/>
    </source>
</evidence>
<feature type="chain" id="PRO_5041438292" evidence="1">
    <location>
        <begin position="18"/>
        <end position="217"/>
    </location>
</feature>
<comment type="caution">
    <text evidence="2">The sequence shown here is derived from an EMBL/GenBank/DDBJ whole genome shotgun (WGS) entry which is preliminary data.</text>
</comment>
<evidence type="ECO:0000313" key="2">
    <source>
        <dbReference type="EMBL" id="MCW6535637.1"/>
    </source>
</evidence>
<dbReference type="Pfam" id="PF16233">
    <property type="entry name" value="DUF4893"/>
    <property type="match status" value="1"/>
</dbReference>
<gene>
    <name evidence="2" type="ORF">NEE01_12695</name>
</gene>
<reference evidence="2" key="1">
    <citation type="submission" date="2022-06" db="EMBL/GenBank/DDBJ databases">
        <title>Sphingomonas sp. nov. isolated from rhizosphere soil of tomato.</title>
        <authorList>
            <person name="Dong H."/>
            <person name="Gao R."/>
        </authorList>
    </citation>
    <scope>NUCLEOTIDE SEQUENCE</scope>
    <source>
        <strain evidence="2">MMSM24</strain>
    </source>
</reference>
<dbReference type="RefSeq" id="WP_265269185.1">
    <property type="nucleotide sequence ID" value="NZ_JANFAV010000008.1"/>
</dbReference>
<sequence>MAILIALAALVACQAGAAEVVPVEGGAKNLNATPECRTAEVAWRRAATAADRERLRNWRVSWLAALDEAKAGGGASEIAADADLFDPDRSLDNPLPPVGTYRCRIVKLGAAHQVNRDYVALPPAKCSVGQDSGETWFAIDDGTQRPIGRLFPGPPGRGVFLGTLELGDERLPLTYGVDDQRNIIAYVDRVGEKRWRLLIPAPHFDAKAELIEITPGG</sequence>
<dbReference type="Proteomes" id="UP001165565">
    <property type="component" value="Unassembled WGS sequence"/>
</dbReference>
<protein>
    <submittedName>
        <fullName evidence="2">DUF4893 domain-containing protein</fullName>
    </submittedName>
</protein>
<dbReference type="InterPro" id="IPR032609">
    <property type="entry name" value="DUF4893"/>
</dbReference>
<dbReference type="EMBL" id="JANFAV010000008">
    <property type="protein sequence ID" value="MCW6535637.1"/>
    <property type="molecule type" value="Genomic_DNA"/>
</dbReference>